<evidence type="ECO:0000313" key="10">
    <source>
        <dbReference type="Proteomes" id="UP000321306"/>
    </source>
</evidence>
<feature type="chain" id="PRO_5021965916" description="Putative aliphatic sulfonates-binding protein" evidence="7">
    <location>
        <begin position="21"/>
        <end position="322"/>
    </location>
</feature>
<dbReference type="GO" id="GO:0042597">
    <property type="term" value="C:periplasmic space"/>
    <property type="evidence" value="ECO:0007669"/>
    <property type="project" value="UniProtKB-SubCell"/>
</dbReference>
<dbReference type="RefSeq" id="WP_146882520.1">
    <property type="nucleotide sequence ID" value="NZ_BJXB01000003.1"/>
</dbReference>
<dbReference type="Proteomes" id="UP000321306">
    <property type="component" value="Unassembled WGS sequence"/>
</dbReference>
<dbReference type="SUPFAM" id="SSF53850">
    <property type="entry name" value="Periplasmic binding protein-like II"/>
    <property type="match status" value="1"/>
</dbReference>
<sequence>MKKQLLAAFALLTLGSIAHAEDIVFKIGYQKGGLPTALKSLGWLDEAAKLGIKYEWYLFPAGPQLLEAQRAGAIDFGSTGDTPSIFAFAAGTPIKYVGITKTRDPKSSAILVTKDSPIKTVKDLKGKKIALQRGSASHYLIQLALQEVGLDLNDVEIVNLPPAEARGALEGKAVDAWVIWDPFYAIAQAGNNVRVIRDSKGLTDGVGYWITVDRVLKDPGKKKALSYLLAELKRTADWANKNRDKLVDLWNEDLGIPRDILKTVLLRSGNYSITPFPTSQLNYLQKEADTFYKLGVLPNKLNFTSELIGKVPFTKSITASSK</sequence>
<evidence type="ECO:0000256" key="1">
    <source>
        <dbReference type="ARBA" id="ARBA00004418"/>
    </source>
</evidence>
<keyword evidence="10" id="KW-1185">Reference proteome</keyword>
<evidence type="ECO:0000256" key="5">
    <source>
        <dbReference type="ARBA" id="ARBA00055538"/>
    </source>
</evidence>
<evidence type="ECO:0000313" key="9">
    <source>
        <dbReference type="EMBL" id="GEM45155.1"/>
    </source>
</evidence>
<evidence type="ECO:0000256" key="2">
    <source>
        <dbReference type="ARBA" id="ARBA00010742"/>
    </source>
</evidence>
<dbReference type="InterPro" id="IPR015168">
    <property type="entry name" value="SsuA/THI5"/>
</dbReference>
<gene>
    <name evidence="9" type="ORF">DC3_07900</name>
</gene>
<comment type="caution">
    <text evidence="9">The sequence shown here is derived from an EMBL/GenBank/DDBJ whole genome shotgun (WGS) entry which is preliminary data.</text>
</comment>
<feature type="domain" description="Solute-binding protein family 3/N-terminal" evidence="8">
    <location>
        <begin position="24"/>
        <end position="246"/>
    </location>
</feature>
<dbReference type="NCBIfam" id="TIGR01728">
    <property type="entry name" value="SsuA_fam"/>
    <property type="match status" value="1"/>
</dbReference>
<dbReference type="Pfam" id="PF09084">
    <property type="entry name" value="NMT1"/>
    <property type="match status" value="1"/>
</dbReference>
<dbReference type="Gene3D" id="3.40.190.10">
    <property type="entry name" value="Periplasmic binding protein-like II"/>
    <property type="match status" value="2"/>
</dbReference>
<dbReference type="EMBL" id="BJXB01000003">
    <property type="protein sequence ID" value="GEM45155.1"/>
    <property type="molecule type" value="Genomic_DNA"/>
</dbReference>
<organism evidence="9 10">
    <name type="scientific">Deinococcus cellulosilyticus (strain DSM 18568 / NBRC 106333 / KACC 11606 / 5516J-15)</name>
    <dbReference type="NCBI Taxonomy" id="1223518"/>
    <lineage>
        <taxon>Bacteria</taxon>
        <taxon>Thermotogati</taxon>
        <taxon>Deinococcota</taxon>
        <taxon>Deinococci</taxon>
        <taxon>Deinococcales</taxon>
        <taxon>Deinococcaceae</taxon>
        <taxon>Deinococcus</taxon>
    </lineage>
</organism>
<keyword evidence="4 7" id="KW-0732">Signal</keyword>
<dbReference type="PANTHER" id="PTHR30024:SF42">
    <property type="entry name" value="ALIPHATIC SULFONATES-BINDING PROTEIN-RELATED"/>
    <property type="match status" value="1"/>
</dbReference>
<dbReference type="GO" id="GO:0042626">
    <property type="term" value="F:ATPase-coupled transmembrane transporter activity"/>
    <property type="evidence" value="ECO:0007669"/>
    <property type="project" value="InterPro"/>
</dbReference>
<comment type="subcellular location">
    <subcellularLocation>
        <location evidence="1">Periplasm</location>
    </subcellularLocation>
</comment>
<dbReference type="InterPro" id="IPR010067">
    <property type="entry name" value="ABC_SsuA_sub-bd"/>
</dbReference>
<evidence type="ECO:0000256" key="6">
    <source>
        <dbReference type="ARBA" id="ARBA00070228"/>
    </source>
</evidence>
<comment type="similarity">
    <text evidence="2">Belongs to the bacterial solute-binding protein SsuA/TauA family.</text>
</comment>
<evidence type="ECO:0000259" key="8">
    <source>
        <dbReference type="SMART" id="SM00062"/>
    </source>
</evidence>
<dbReference type="FunFam" id="3.40.190.10:FF:000050">
    <property type="entry name" value="Sulfonate ABC transporter substrate-binding protein"/>
    <property type="match status" value="1"/>
</dbReference>
<dbReference type="OrthoDB" id="286202at2"/>
<dbReference type="AlphaFoldDB" id="A0A511MX45"/>
<keyword evidence="3" id="KW-0813">Transport</keyword>
<evidence type="ECO:0000256" key="3">
    <source>
        <dbReference type="ARBA" id="ARBA00022448"/>
    </source>
</evidence>
<accession>A0A511MX45</accession>
<evidence type="ECO:0000256" key="4">
    <source>
        <dbReference type="ARBA" id="ARBA00022729"/>
    </source>
</evidence>
<evidence type="ECO:0000256" key="7">
    <source>
        <dbReference type="SAM" id="SignalP"/>
    </source>
</evidence>
<dbReference type="GO" id="GO:0016020">
    <property type="term" value="C:membrane"/>
    <property type="evidence" value="ECO:0007669"/>
    <property type="project" value="InterPro"/>
</dbReference>
<proteinExistence type="inferred from homology"/>
<comment type="function">
    <text evidence="5">Part of a binding-protein-dependent transport system for aliphatic sulfonates. Putative binding protein.</text>
</comment>
<dbReference type="SMART" id="SM00062">
    <property type="entry name" value="PBPb"/>
    <property type="match status" value="1"/>
</dbReference>
<name>A0A511MX45_DEIC1</name>
<dbReference type="PANTHER" id="PTHR30024">
    <property type="entry name" value="ALIPHATIC SULFONATES-BINDING PROTEIN-RELATED"/>
    <property type="match status" value="1"/>
</dbReference>
<feature type="signal peptide" evidence="7">
    <location>
        <begin position="1"/>
        <end position="20"/>
    </location>
</feature>
<dbReference type="InterPro" id="IPR001638">
    <property type="entry name" value="Solute-binding_3/MltF_N"/>
</dbReference>
<reference evidence="9 10" key="1">
    <citation type="submission" date="2019-07" db="EMBL/GenBank/DDBJ databases">
        <title>Whole genome shotgun sequence of Deinococcus cellulosilyticus NBRC 106333.</title>
        <authorList>
            <person name="Hosoyama A."/>
            <person name="Uohara A."/>
            <person name="Ohji S."/>
            <person name="Ichikawa N."/>
        </authorList>
    </citation>
    <scope>NUCLEOTIDE SEQUENCE [LARGE SCALE GENOMIC DNA]</scope>
    <source>
        <strain evidence="9 10">NBRC 106333</strain>
    </source>
</reference>
<protein>
    <recommendedName>
        <fullName evidence="6">Putative aliphatic sulfonates-binding protein</fullName>
    </recommendedName>
</protein>